<protein>
    <submittedName>
        <fullName evidence="8">Capsular polysaccharide biosynthesis protein WcbQ</fullName>
    </submittedName>
</protein>
<evidence type="ECO:0000256" key="3">
    <source>
        <dbReference type="ARBA" id="ARBA00022692"/>
    </source>
</evidence>
<reference evidence="8 9" key="1">
    <citation type="journal article" date="2005" name="BMC Genomics">
        <title>Bacterial genome adaptation to niches: divergence of the potential virulence genes in three Burkholderia species of different survival strategies.</title>
        <authorList>
            <person name="Kim H.S."/>
            <person name="Schell M.A."/>
            <person name="Yu Y."/>
            <person name="Ulrich R.L."/>
            <person name="Sarria S.H."/>
            <person name="Nierman W.C."/>
            <person name="DeShazer D."/>
        </authorList>
    </citation>
    <scope>NUCLEOTIDE SEQUENCE [LARGE SCALE GENOMIC DNA]</scope>
    <source>
        <strain evidence="9">ATCC 700388 / DSM 13276 / CCUG 48851 / CIP 106301 / E264</strain>
    </source>
</reference>
<keyword evidence="4 6" id="KW-1133">Transmembrane helix</keyword>
<feature type="transmembrane region" description="Helical" evidence="6">
    <location>
        <begin position="154"/>
        <end position="172"/>
    </location>
</feature>
<feature type="transmembrane region" description="Helical" evidence="6">
    <location>
        <begin position="119"/>
        <end position="142"/>
    </location>
</feature>
<dbReference type="EMBL" id="CP000086">
    <property type="protein sequence ID" value="ABC38670.1"/>
    <property type="molecule type" value="Genomic_DNA"/>
</dbReference>
<feature type="domain" description="Sulfatase N-terminal" evidence="7">
    <location>
        <begin position="228"/>
        <end position="495"/>
    </location>
</feature>
<keyword evidence="9" id="KW-1185">Reference proteome</keyword>
<proteinExistence type="predicted"/>
<feature type="transmembrane region" description="Helical" evidence="6">
    <location>
        <begin position="20"/>
        <end position="39"/>
    </location>
</feature>
<evidence type="ECO:0000259" key="7">
    <source>
        <dbReference type="Pfam" id="PF00884"/>
    </source>
</evidence>
<dbReference type="Pfam" id="PF00884">
    <property type="entry name" value="Sulfatase"/>
    <property type="match status" value="1"/>
</dbReference>
<evidence type="ECO:0000256" key="6">
    <source>
        <dbReference type="SAM" id="Phobius"/>
    </source>
</evidence>
<keyword evidence="5 6" id="KW-0472">Membrane</keyword>
<dbReference type="KEGG" id="bte:BTH_I1340"/>
<evidence type="ECO:0000256" key="5">
    <source>
        <dbReference type="ARBA" id="ARBA00023136"/>
    </source>
</evidence>
<evidence type="ECO:0000256" key="2">
    <source>
        <dbReference type="ARBA" id="ARBA00022475"/>
    </source>
</evidence>
<feature type="transmembrane region" description="Helical" evidence="6">
    <location>
        <begin position="51"/>
        <end position="69"/>
    </location>
</feature>
<accession>Q2SYW2</accession>
<feature type="transmembrane region" description="Helical" evidence="6">
    <location>
        <begin position="75"/>
        <end position="93"/>
    </location>
</feature>
<sequence>MRFSAGCRICRARSASVSGGLALIFAIAAALSFALDALATPRAPWRRPIAAAALHVLAFAFVASCVLLVTARVLFSAFVAVALVGLMAVVSNAKHESLREPFVFTDLSLFSQLFSHPRLYLPFLSAGKVAAIAAGVALLAAGYAAETPLAPRPFAAAAAAVLACFACGCALARRLALTLDASADQRRHGFFATFVAYLLNGLRPATLRAFERAAAASPFADGRAAAFPDVIVIQSESFFDVRRAAAGIEPSLFAHFDRARRESAFYGELAVPAWGANTMRTEFAMLTGLASERLGYARFYPYAFLRRACDSLAGWFRRGGYRTVAIHPYYADFFGRDRVFPLMHFERFLDIRHFADAPRAGPYVADAAVADALIAELDAPRAKPLFAFAMTMENHGPLHLEAVEPGESRARHALGDGDEWRDLTVYLRHVANADAMIGRLLEHLRARRRDTVVCFYGDHVPALPHVFGKLGVAPERSDYFIWRNFGAPDARRRDARVEELGLILLRATEAQEASSPAANASEKTTQR</sequence>
<dbReference type="AlphaFoldDB" id="Q2SYW2"/>
<keyword evidence="3 6" id="KW-0812">Transmembrane</keyword>
<dbReference type="HOGENOM" id="CLU_023230_0_0_4"/>
<dbReference type="PANTHER" id="PTHR47371">
    <property type="entry name" value="LIPOTEICHOIC ACID SYNTHASE"/>
    <property type="match status" value="1"/>
</dbReference>
<gene>
    <name evidence="8" type="ordered locus">BTH_I1340</name>
</gene>
<dbReference type="CDD" id="cd16015">
    <property type="entry name" value="LTA_synthase"/>
    <property type="match status" value="1"/>
</dbReference>
<dbReference type="SUPFAM" id="SSF53649">
    <property type="entry name" value="Alkaline phosphatase-like"/>
    <property type="match status" value="1"/>
</dbReference>
<dbReference type="Gene3D" id="3.40.720.10">
    <property type="entry name" value="Alkaline Phosphatase, subunit A"/>
    <property type="match status" value="1"/>
</dbReference>
<keyword evidence="2" id="KW-1003">Cell membrane</keyword>
<evidence type="ECO:0000313" key="9">
    <source>
        <dbReference type="Proteomes" id="UP000001930"/>
    </source>
</evidence>
<organism evidence="8 9">
    <name type="scientific">Burkholderia thailandensis (strain ATCC 700388 / DSM 13276 / CCUG 48851 / CIP 106301 / E264)</name>
    <dbReference type="NCBI Taxonomy" id="271848"/>
    <lineage>
        <taxon>Bacteria</taxon>
        <taxon>Pseudomonadati</taxon>
        <taxon>Pseudomonadota</taxon>
        <taxon>Betaproteobacteria</taxon>
        <taxon>Burkholderiales</taxon>
        <taxon>Burkholderiaceae</taxon>
        <taxon>Burkholderia</taxon>
        <taxon>pseudomallei group</taxon>
    </lineage>
</organism>
<dbReference type="Proteomes" id="UP000001930">
    <property type="component" value="Chromosome I"/>
</dbReference>
<dbReference type="PANTHER" id="PTHR47371:SF3">
    <property type="entry name" value="PHOSPHOGLYCEROL TRANSFERASE I"/>
    <property type="match status" value="1"/>
</dbReference>
<dbReference type="GO" id="GO:0005886">
    <property type="term" value="C:plasma membrane"/>
    <property type="evidence" value="ECO:0007669"/>
    <property type="project" value="UniProtKB-SubCell"/>
</dbReference>
<evidence type="ECO:0000256" key="1">
    <source>
        <dbReference type="ARBA" id="ARBA00004651"/>
    </source>
</evidence>
<comment type="subcellular location">
    <subcellularLocation>
        <location evidence="1">Cell membrane</location>
        <topology evidence="1">Multi-pass membrane protein</topology>
    </subcellularLocation>
</comment>
<evidence type="ECO:0000256" key="4">
    <source>
        <dbReference type="ARBA" id="ARBA00022989"/>
    </source>
</evidence>
<evidence type="ECO:0000313" key="8">
    <source>
        <dbReference type="EMBL" id="ABC38670.1"/>
    </source>
</evidence>
<dbReference type="InterPro" id="IPR017850">
    <property type="entry name" value="Alkaline_phosphatase_core_sf"/>
</dbReference>
<name>Q2SYW2_BURTA</name>
<dbReference type="InterPro" id="IPR000917">
    <property type="entry name" value="Sulfatase_N"/>
</dbReference>
<dbReference type="InterPro" id="IPR050448">
    <property type="entry name" value="OpgB/LTA_synthase_biosynth"/>
</dbReference>